<dbReference type="PATRIC" id="fig|86416.3.peg.1893"/>
<name>R4K2L1_CLOPA</name>
<dbReference type="EMBL" id="CP003261">
    <property type="protein sequence ID" value="AGK96823.1"/>
    <property type="molecule type" value="Genomic_DNA"/>
</dbReference>
<keyword evidence="2" id="KW-0812">Transmembrane</keyword>
<evidence type="ECO:0000256" key="2">
    <source>
        <dbReference type="SAM" id="Phobius"/>
    </source>
</evidence>
<evidence type="ECO:0000256" key="1">
    <source>
        <dbReference type="SAM" id="MobiDB-lite"/>
    </source>
</evidence>
<gene>
    <name evidence="3" type="ORF">Clopa_1924</name>
</gene>
<keyword evidence="2" id="KW-0472">Membrane</keyword>
<keyword evidence="4" id="KW-1185">Reference proteome</keyword>
<dbReference type="HOGENOM" id="CLU_1755676_0_0_9"/>
<evidence type="ECO:0000313" key="3">
    <source>
        <dbReference type="EMBL" id="AGK96823.1"/>
    </source>
</evidence>
<reference evidence="3 4" key="1">
    <citation type="submission" date="2012-01" db="EMBL/GenBank/DDBJ databases">
        <title>Complete sequence of chromosome of Clostridium pasteurianum BC1.</title>
        <authorList>
            <consortium name="US DOE Joint Genome Institute"/>
            <person name="Lucas S."/>
            <person name="Han J."/>
            <person name="Lapidus A."/>
            <person name="Cheng J.-F."/>
            <person name="Goodwin L."/>
            <person name="Pitluck S."/>
            <person name="Peters L."/>
            <person name="Mikhailova N."/>
            <person name="Teshima H."/>
            <person name="Detter J.C."/>
            <person name="Han C."/>
            <person name="Tapia R."/>
            <person name="Land M."/>
            <person name="Hauser L."/>
            <person name="Kyrpides N."/>
            <person name="Ivanova N."/>
            <person name="Pagani I."/>
            <person name="Dunn J."/>
            <person name="Taghavi S."/>
            <person name="Francis A."/>
            <person name="van der Lelie D."/>
            <person name="Woyke T."/>
        </authorList>
    </citation>
    <scope>NUCLEOTIDE SEQUENCE [LARGE SCALE GENOMIC DNA]</scope>
    <source>
        <strain evidence="3 4">BC1</strain>
    </source>
</reference>
<proteinExistence type="predicted"/>
<feature type="region of interest" description="Disordered" evidence="1">
    <location>
        <begin position="37"/>
        <end position="102"/>
    </location>
</feature>
<protein>
    <submittedName>
        <fullName evidence="3">Uncharacterized protein</fullName>
    </submittedName>
</protein>
<dbReference type="AlphaFoldDB" id="R4K2L1"/>
<dbReference type="RefSeq" id="WP_015615141.1">
    <property type="nucleotide sequence ID" value="NC_021182.1"/>
</dbReference>
<evidence type="ECO:0000313" key="4">
    <source>
        <dbReference type="Proteomes" id="UP000013523"/>
    </source>
</evidence>
<dbReference type="PROSITE" id="PS51257">
    <property type="entry name" value="PROKAR_LIPOPROTEIN"/>
    <property type="match status" value="1"/>
</dbReference>
<dbReference type="KEGG" id="cpas:Clopa_1924"/>
<accession>R4K2L1</accession>
<dbReference type="Proteomes" id="UP000013523">
    <property type="component" value="Chromosome"/>
</dbReference>
<dbReference type="OrthoDB" id="1940287at2"/>
<dbReference type="eggNOG" id="ENOG5030X3R">
    <property type="taxonomic scope" value="Bacteria"/>
</dbReference>
<feature type="transmembrane region" description="Helical" evidence="2">
    <location>
        <begin position="12"/>
        <end position="32"/>
    </location>
</feature>
<keyword evidence="2" id="KW-1133">Transmembrane helix</keyword>
<organism evidence="3 4">
    <name type="scientific">Clostridium pasteurianum BC1</name>
    <dbReference type="NCBI Taxonomy" id="86416"/>
    <lineage>
        <taxon>Bacteria</taxon>
        <taxon>Bacillati</taxon>
        <taxon>Bacillota</taxon>
        <taxon>Clostridia</taxon>
        <taxon>Eubacteriales</taxon>
        <taxon>Clostridiaceae</taxon>
        <taxon>Clostridium</taxon>
    </lineage>
</organism>
<sequence length="153" mass="16091">MNNKTKIMKRKGLSRIITACIIAVGIGSLFSGCGSTTASKSSNSTNTANTTAQTTKATTTSNNNTATDNSSNNSRQANSTNSTPQNTTSNTTSTKKQTSSTVNSNPVVYYLKGSKTYYLSKTDAALKKSKNILSITLKQAKVAGMHQSTSKTS</sequence>